<keyword evidence="2" id="KW-0808">Transferase</keyword>
<name>A0A6B2QZR2_9BURK</name>
<dbReference type="PANTHER" id="PTHR46401:SF9">
    <property type="entry name" value="MANNOSYLTRANSFERASE A"/>
    <property type="match status" value="1"/>
</dbReference>
<gene>
    <name evidence="2" type="ORF">G3I67_09735</name>
</gene>
<comment type="caution">
    <text evidence="2">The sequence shown here is derived from an EMBL/GenBank/DDBJ whole genome shotgun (WGS) entry which is preliminary data.</text>
</comment>
<dbReference type="Gene3D" id="3.40.50.2000">
    <property type="entry name" value="Glycogen Phosphorylase B"/>
    <property type="match status" value="2"/>
</dbReference>
<dbReference type="Pfam" id="PF00534">
    <property type="entry name" value="Glycos_transf_1"/>
    <property type="match status" value="1"/>
</dbReference>
<protein>
    <submittedName>
        <fullName evidence="2">Glycosyltransferase family 4 protein</fullName>
    </submittedName>
</protein>
<proteinExistence type="predicted"/>
<dbReference type="InterPro" id="IPR001296">
    <property type="entry name" value="Glyco_trans_1"/>
</dbReference>
<organism evidence="2">
    <name type="scientific">Sheuella amnicola</name>
    <dbReference type="NCBI Taxonomy" id="2707330"/>
    <lineage>
        <taxon>Bacteria</taxon>
        <taxon>Pseudomonadati</taxon>
        <taxon>Pseudomonadota</taxon>
        <taxon>Betaproteobacteria</taxon>
        <taxon>Burkholderiales</taxon>
        <taxon>Alcaligenaceae</taxon>
        <taxon>Sheuella</taxon>
    </lineage>
</organism>
<dbReference type="PANTHER" id="PTHR46401">
    <property type="entry name" value="GLYCOSYLTRANSFERASE WBBK-RELATED"/>
    <property type="match status" value="1"/>
</dbReference>
<reference evidence="2" key="1">
    <citation type="submission" date="2020-02" db="EMBL/GenBank/DDBJ databases">
        <authorList>
            <person name="Chen W.-M."/>
        </authorList>
    </citation>
    <scope>NUCLEOTIDE SEQUENCE</scope>
    <source>
        <strain evidence="2">NBD-18</strain>
    </source>
</reference>
<feature type="domain" description="Glycosyl transferase family 1" evidence="1">
    <location>
        <begin position="303"/>
        <end position="454"/>
    </location>
</feature>
<sequence length="477" mass="53586">MGVTGLVAIVLNLASDMNKAAPPTTRGRIKNYLFENAIKPAGHSLYRFLFNSPLKKVVKNLALKSAFVEGALRSVSLSFIHFQMRKVDELKIRKPGSDKLLFIDASLLIKEDLKTGIQRVSRSILLQLLSNPPEGYDIKVVYANKDIGYKIAQVQCENFESLSLRSQESDELIAIHPGDIFLGLDFACYPTILEKNYLNKIHSIGVKVYFVVYDLLPVQFPSYFPPVSNRFHAKWLRTISQFDGVICISATIANEYQAWLNKKRISVNKDFKIKHFHLGSDLSNSSPTKGLPPDAPEVLKQLKSKTTFLLVGTIEPRKGYGQMLQAFTQLWAEGADVNLVIVGKVGWNIQNLVDKISTHPELGRRLYWLQGISDEYLEGIYSASSCLIAASEAEGFGLPIIEAAHHHIPVIARDIPVFREVAGDAAFYFSDRAKSSIADQFKIWIDLNKENKHPKSDGVRYITWQQSAEQLKKAVFD</sequence>
<evidence type="ECO:0000259" key="1">
    <source>
        <dbReference type="Pfam" id="PF00534"/>
    </source>
</evidence>
<evidence type="ECO:0000313" key="2">
    <source>
        <dbReference type="EMBL" id="NDY83512.1"/>
    </source>
</evidence>
<dbReference type="SUPFAM" id="SSF53756">
    <property type="entry name" value="UDP-Glycosyltransferase/glycogen phosphorylase"/>
    <property type="match status" value="1"/>
</dbReference>
<dbReference type="AlphaFoldDB" id="A0A6B2QZR2"/>
<dbReference type="GO" id="GO:0016757">
    <property type="term" value="F:glycosyltransferase activity"/>
    <property type="evidence" value="ECO:0007669"/>
    <property type="project" value="InterPro"/>
</dbReference>
<dbReference type="EMBL" id="JAAGRN010000005">
    <property type="protein sequence ID" value="NDY83512.1"/>
    <property type="molecule type" value="Genomic_DNA"/>
</dbReference>
<dbReference type="CDD" id="cd03809">
    <property type="entry name" value="GT4_MtfB-like"/>
    <property type="match status" value="1"/>
</dbReference>
<dbReference type="RefSeq" id="WP_163654735.1">
    <property type="nucleotide sequence ID" value="NZ_JAAGRN010000005.1"/>
</dbReference>
<accession>A0A6B2QZR2</accession>